<dbReference type="Proteomes" id="UP000259465">
    <property type="component" value="Chromosome"/>
</dbReference>
<feature type="compositionally biased region" description="Polar residues" evidence="9">
    <location>
        <begin position="7"/>
        <end position="18"/>
    </location>
</feature>
<evidence type="ECO:0000313" key="12">
    <source>
        <dbReference type="Proteomes" id="UP000259465"/>
    </source>
</evidence>
<dbReference type="KEGG" id="crz:D1345_18615"/>
<accession>A0AAD0RT63</accession>
<dbReference type="NCBIfam" id="TIGR03824">
    <property type="entry name" value="FlgM_jcvi"/>
    <property type="match status" value="1"/>
</dbReference>
<evidence type="ECO:0000256" key="7">
    <source>
        <dbReference type="ARBA" id="ARBA00024739"/>
    </source>
</evidence>
<dbReference type="InterPro" id="IPR035890">
    <property type="entry name" value="Anti-sigma-28_factor_FlgM_sf"/>
</dbReference>
<reference evidence="11 12" key="1">
    <citation type="submission" date="2018-08" db="EMBL/GenBank/DDBJ databases">
        <title>Complete genome sequence of JP2-74.</title>
        <authorList>
            <person name="Wu L."/>
        </authorList>
    </citation>
    <scope>NUCLEOTIDE SEQUENCE [LARGE SCALE GENOMIC DNA]</scope>
    <source>
        <strain evidence="11 12">JP2-74</strain>
    </source>
</reference>
<feature type="domain" description="Anti-sigma-28 factor FlgM C-terminal" evidence="10">
    <location>
        <begin position="36"/>
        <end position="89"/>
    </location>
</feature>
<evidence type="ECO:0000313" key="11">
    <source>
        <dbReference type="EMBL" id="AXT48052.1"/>
    </source>
</evidence>
<feature type="compositionally biased region" description="Low complexity" evidence="9">
    <location>
        <begin position="22"/>
        <end position="32"/>
    </location>
</feature>
<feature type="region of interest" description="Disordered" evidence="9">
    <location>
        <begin position="1"/>
        <end position="38"/>
    </location>
</feature>
<evidence type="ECO:0000256" key="3">
    <source>
        <dbReference type="ARBA" id="ARBA00022491"/>
    </source>
</evidence>
<keyword evidence="12" id="KW-1185">Reference proteome</keyword>
<name>A0AAD0RT63_9NEIS</name>
<evidence type="ECO:0000256" key="1">
    <source>
        <dbReference type="ARBA" id="ARBA00005322"/>
    </source>
</evidence>
<dbReference type="AlphaFoldDB" id="A0AAD0RT63"/>
<sequence>MKVDNSGKLSASYSTQNKAAPRDAAANANPAASGSDSVTINPLASRLSAVESKVSGDSGFDAGKVAAIKSAIAAGTFNVNPEKIADGLIASTKELLAR</sequence>
<dbReference type="Pfam" id="PF04316">
    <property type="entry name" value="FlgM"/>
    <property type="match status" value="1"/>
</dbReference>
<evidence type="ECO:0000256" key="4">
    <source>
        <dbReference type="ARBA" id="ARBA00022795"/>
    </source>
</evidence>
<dbReference type="GO" id="GO:0044781">
    <property type="term" value="P:bacterial-type flagellum organization"/>
    <property type="evidence" value="ECO:0007669"/>
    <property type="project" value="UniProtKB-KW"/>
</dbReference>
<evidence type="ECO:0000256" key="2">
    <source>
        <dbReference type="ARBA" id="ARBA00017823"/>
    </source>
</evidence>
<evidence type="ECO:0000259" key="10">
    <source>
        <dbReference type="Pfam" id="PF04316"/>
    </source>
</evidence>
<dbReference type="InterPro" id="IPR007412">
    <property type="entry name" value="FlgM"/>
</dbReference>
<dbReference type="RefSeq" id="WP_019100618.1">
    <property type="nucleotide sequence ID" value="NZ_CP031968.1"/>
</dbReference>
<gene>
    <name evidence="11" type="primary">flgM</name>
    <name evidence="11" type="ORF">D1345_18615</name>
</gene>
<keyword evidence="5" id="KW-0805">Transcription regulation</keyword>
<keyword evidence="11" id="KW-0969">Cilium</keyword>
<keyword evidence="3" id="KW-0678">Repressor</keyword>
<evidence type="ECO:0000256" key="9">
    <source>
        <dbReference type="SAM" id="MobiDB-lite"/>
    </source>
</evidence>
<evidence type="ECO:0000256" key="6">
    <source>
        <dbReference type="ARBA" id="ARBA00023163"/>
    </source>
</evidence>
<organism evidence="11 12">
    <name type="scientific">Chromobacterium rhizoryzae</name>
    <dbReference type="NCBI Taxonomy" id="1778675"/>
    <lineage>
        <taxon>Bacteria</taxon>
        <taxon>Pseudomonadati</taxon>
        <taxon>Pseudomonadota</taxon>
        <taxon>Betaproteobacteria</taxon>
        <taxon>Neisseriales</taxon>
        <taxon>Chromobacteriaceae</taxon>
        <taxon>Chromobacterium</taxon>
    </lineage>
</organism>
<dbReference type="EMBL" id="CP031968">
    <property type="protein sequence ID" value="AXT48052.1"/>
    <property type="molecule type" value="Genomic_DNA"/>
</dbReference>
<keyword evidence="6" id="KW-0804">Transcription</keyword>
<evidence type="ECO:0000256" key="8">
    <source>
        <dbReference type="ARBA" id="ARBA00030117"/>
    </source>
</evidence>
<protein>
    <recommendedName>
        <fullName evidence="2">Negative regulator of flagellin synthesis</fullName>
    </recommendedName>
    <alternativeName>
        <fullName evidence="8">Anti-sigma-28 factor</fullName>
    </alternativeName>
</protein>
<dbReference type="GeneID" id="58561573"/>
<keyword evidence="4" id="KW-1005">Bacterial flagellum biogenesis</keyword>
<dbReference type="GO" id="GO:0045892">
    <property type="term" value="P:negative regulation of DNA-templated transcription"/>
    <property type="evidence" value="ECO:0007669"/>
    <property type="project" value="InterPro"/>
</dbReference>
<dbReference type="InterPro" id="IPR031316">
    <property type="entry name" value="FlgM_C"/>
</dbReference>
<comment type="function">
    <text evidence="7">Responsible for the coupling of flagellin expression to flagellar assembly by preventing expression of the flagellin genes when a component of the middle class of proteins is defective. It negatively regulates flagellar genes by inhibiting the activity of FliA by directly binding to FliA.</text>
</comment>
<dbReference type="SUPFAM" id="SSF101498">
    <property type="entry name" value="Anti-sigma factor FlgM"/>
    <property type="match status" value="1"/>
</dbReference>
<comment type="similarity">
    <text evidence="1">Belongs to the FlgM family.</text>
</comment>
<keyword evidence="11" id="KW-0282">Flagellum</keyword>
<proteinExistence type="inferred from homology"/>
<evidence type="ECO:0000256" key="5">
    <source>
        <dbReference type="ARBA" id="ARBA00023015"/>
    </source>
</evidence>
<keyword evidence="11" id="KW-0966">Cell projection</keyword>